<dbReference type="SUPFAM" id="SSF54001">
    <property type="entry name" value="Cysteine proteinases"/>
    <property type="match status" value="1"/>
</dbReference>
<dbReference type="Proteomes" id="UP000711488">
    <property type="component" value="Unassembled WGS sequence"/>
</dbReference>
<sequence>MTKIKTSWDQKPRADEAKIVIVSPAETAEATLRVASSPPRVLRRMMGVKEEPQFQGSSSAHKLPLKVSSGNIFDFPAEFDARLQWPDCPSLREIRDQGGCGSCWALGAVESMTNRHCIAHKTQFYYSSADSFTCCLSCGAGCDGRFVWEAFKFWRDEGIVSGGKFDSK</sequence>
<keyword evidence="1" id="KW-0645">Protease</keyword>
<dbReference type="OrthoDB" id="640249at2759"/>
<evidence type="ECO:0000313" key="5">
    <source>
        <dbReference type="EMBL" id="KAA0185909.1"/>
    </source>
</evidence>
<keyword evidence="3" id="KW-0788">Thiol protease</keyword>
<reference evidence="5" key="1">
    <citation type="submission" date="2014-08" db="EMBL/GenBank/DDBJ databases">
        <authorList>
            <person name="Murali S."/>
            <person name="Richards S."/>
            <person name="Bandaranaike D."/>
            <person name="Bellair M."/>
            <person name="Blankenburg K."/>
            <person name="Chao H."/>
            <person name="Dinh H."/>
            <person name="Doddapaneni H."/>
            <person name="Dugan-Rocha S."/>
            <person name="Elkadiri S."/>
            <person name="Gnanaolivu R."/>
            <person name="Hughes D."/>
            <person name="Lee S."/>
            <person name="Li M."/>
            <person name="Ming W."/>
            <person name="Munidasa M."/>
            <person name="Muniz J."/>
            <person name="Nguyen L."/>
            <person name="Osuji N."/>
            <person name="Pu L.-L."/>
            <person name="Puazo M."/>
            <person name="Skinner E."/>
            <person name="Qu C."/>
            <person name="Quiroz J."/>
            <person name="Raj R."/>
            <person name="Weissenberger G."/>
            <person name="Xin Y."/>
            <person name="Zou X."/>
            <person name="Han Y."/>
            <person name="Worley K."/>
            <person name="Muzny D."/>
            <person name="Gibbs R."/>
        </authorList>
    </citation>
    <scope>NUCLEOTIDE SEQUENCE</scope>
    <source>
        <strain evidence="5">HAZT.00-mixed</strain>
        <tissue evidence="5">Whole organism</tissue>
    </source>
</reference>
<dbReference type="Pfam" id="PF00112">
    <property type="entry name" value="Peptidase_C1"/>
    <property type="match status" value="1"/>
</dbReference>
<evidence type="ECO:0000256" key="3">
    <source>
        <dbReference type="ARBA" id="ARBA00022807"/>
    </source>
</evidence>
<reference evidence="5" key="2">
    <citation type="journal article" date="2018" name="Environ. Sci. Technol.">
        <title>The Toxicogenome of Hyalella azteca: A Model for Sediment Ecotoxicology and Evolutionary Toxicology.</title>
        <authorList>
            <person name="Poynton H.C."/>
            <person name="Hasenbein S."/>
            <person name="Benoit J.B."/>
            <person name="Sepulveda M.S."/>
            <person name="Poelchau M.F."/>
            <person name="Hughes D.S.T."/>
            <person name="Murali S.C."/>
            <person name="Chen S."/>
            <person name="Glastad K.M."/>
            <person name="Goodisman M.A.D."/>
            <person name="Werren J.H."/>
            <person name="Vineis J.H."/>
            <person name="Bowen J.L."/>
            <person name="Friedrich M."/>
            <person name="Jones J."/>
            <person name="Robertson H.M."/>
            <person name="Feyereisen R."/>
            <person name="Mechler-Hickson A."/>
            <person name="Mathers N."/>
            <person name="Lee C.E."/>
            <person name="Colbourne J.K."/>
            <person name="Biales A."/>
            <person name="Johnston J.S."/>
            <person name="Wellborn G.A."/>
            <person name="Rosendale A.J."/>
            <person name="Cridge A.G."/>
            <person name="Munoz-Torres M.C."/>
            <person name="Bain P.A."/>
            <person name="Manny A.R."/>
            <person name="Major K.M."/>
            <person name="Lambert F.N."/>
            <person name="Vulpe C.D."/>
            <person name="Tuck P."/>
            <person name="Blalock B.J."/>
            <person name="Lin Y.Y."/>
            <person name="Smith M.E."/>
            <person name="Ochoa-Acuna H."/>
            <person name="Chen M.M."/>
            <person name="Childers C.P."/>
            <person name="Qu J."/>
            <person name="Dugan S."/>
            <person name="Lee S.L."/>
            <person name="Chao H."/>
            <person name="Dinh H."/>
            <person name="Han Y."/>
            <person name="Doddapaneni H."/>
            <person name="Worley K.C."/>
            <person name="Muzny D.M."/>
            <person name="Gibbs R.A."/>
            <person name="Richards S."/>
        </authorList>
    </citation>
    <scope>NUCLEOTIDE SEQUENCE</scope>
    <source>
        <strain evidence="5">HAZT.00-mixed</strain>
        <tissue evidence="5">Whole organism</tissue>
    </source>
</reference>
<keyword evidence="2" id="KW-0378">Hydrolase</keyword>
<accession>A0A6A0GRT3</accession>
<protein>
    <recommendedName>
        <fullName evidence="4">Peptidase C1A papain C-terminal domain-containing protein</fullName>
    </recommendedName>
</protein>
<organism evidence="5">
    <name type="scientific">Hyalella azteca</name>
    <name type="common">Amphipod</name>
    <dbReference type="NCBI Taxonomy" id="294128"/>
    <lineage>
        <taxon>Eukaryota</taxon>
        <taxon>Metazoa</taxon>
        <taxon>Ecdysozoa</taxon>
        <taxon>Arthropoda</taxon>
        <taxon>Crustacea</taxon>
        <taxon>Multicrustacea</taxon>
        <taxon>Malacostraca</taxon>
        <taxon>Eumalacostraca</taxon>
        <taxon>Peracarida</taxon>
        <taxon>Amphipoda</taxon>
        <taxon>Senticaudata</taxon>
        <taxon>Talitrida</taxon>
        <taxon>Talitroidea</taxon>
        <taxon>Hyalellidae</taxon>
        <taxon>Hyalella</taxon>
    </lineage>
</organism>
<feature type="domain" description="Peptidase C1A papain C-terminal" evidence="4">
    <location>
        <begin position="76"/>
        <end position="163"/>
    </location>
</feature>
<dbReference type="GO" id="GO:0006508">
    <property type="term" value="P:proteolysis"/>
    <property type="evidence" value="ECO:0007669"/>
    <property type="project" value="UniProtKB-KW"/>
</dbReference>
<gene>
    <name evidence="5" type="ORF">HAZT_HAZT007077</name>
</gene>
<dbReference type="InterPro" id="IPR000169">
    <property type="entry name" value="Pept_cys_AS"/>
</dbReference>
<evidence type="ECO:0000256" key="1">
    <source>
        <dbReference type="ARBA" id="ARBA00022670"/>
    </source>
</evidence>
<dbReference type="InterPro" id="IPR000668">
    <property type="entry name" value="Peptidase_C1A_C"/>
</dbReference>
<name>A0A6A0GRT3_HYAAZ</name>
<dbReference type="AlphaFoldDB" id="A0A6A0GRT3"/>
<dbReference type="Gene3D" id="3.90.70.10">
    <property type="entry name" value="Cysteine proteinases"/>
    <property type="match status" value="1"/>
</dbReference>
<dbReference type="InterPro" id="IPR038765">
    <property type="entry name" value="Papain-like_cys_pep_sf"/>
</dbReference>
<comment type="caution">
    <text evidence="5">The sequence shown here is derived from an EMBL/GenBank/DDBJ whole genome shotgun (WGS) entry which is preliminary data.</text>
</comment>
<proteinExistence type="predicted"/>
<reference evidence="5" key="3">
    <citation type="submission" date="2019-06" db="EMBL/GenBank/DDBJ databases">
        <authorList>
            <person name="Poynton C."/>
            <person name="Hasenbein S."/>
            <person name="Benoit J.B."/>
            <person name="Sepulveda M.S."/>
            <person name="Poelchau M.F."/>
            <person name="Murali S.C."/>
            <person name="Chen S."/>
            <person name="Glastad K.M."/>
            <person name="Werren J.H."/>
            <person name="Vineis J.H."/>
            <person name="Bowen J.L."/>
            <person name="Friedrich M."/>
            <person name="Jones J."/>
            <person name="Robertson H.M."/>
            <person name="Feyereisen R."/>
            <person name="Mechler-Hickson A."/>
            <person name="Mathers N."/>
            <person name="Lee C.E."/>
            <person name="Colbourne J.K."/>
            <person name="Biales A."/>
            <person name="Johnston J.S."/>
            <person name="Wellborn G.A."/>
            <person name="Rosendale A.J."/>
            <person name="Cridge A.G."/>
            <person name="Munoz-Torres M.C."/>
            <person name="Bain P.A."/>
            <person name="Manny A.R."/>
            <person name="Major K.M."/>
            <person name="Lambert F.N."/>
            <person name="Vulpe C.D."/>
            <person name="Tuck P."/>
            <person name="Blalock B.J."/>
            <person name="Lin Y.-Y."/>
            <person name="Smith M.E."/>
            <person name="Ochoa-Acuna H."/>
            <person name="Chen M.-J.M."/>
            <person name="Childers C.P."/>
            <person name="Qu J."/>
            <person name="Dugan S."/>
            <person name="Lee S.L."/>
            <person name="Chao H."/>
            <person name="Dinh H."/>
            <person name="Han Y."/>
            <person name="Doddapaneni H."/>
            <person name="Worley K.C."/>
            <person name="Muzny D.M."/>
            <person name="Gibbs R.A."/>
            <person name="Richards S."/>
        </authorList>
    </citation>
    <scope>NUCLEOTIDE SEQUENCE</scope>
    <source>
        <strain evidence="5">HAZT.00-mixed</strain>
        <tissue evidence="5">Whole organism</tissue>
    </source>
</reference>
<evidence type="ECO:0000256" key="2">
    <source>
        <dbReference type="ARBA" id="ARBA00022801"/>
    </source>
</evidence>
<dbReference type="GO" id="GO:0008234">
    <property type="term" value="F:cysteine-type peptidase activity"/>
    <property type="evidence" value="ECO:0007669"/>
    <property type="project" value="UniProtKB-KW"/>
</dbReference>
<dbReference type="PROSITE" id="PS00139">
    <property type="entry name" value="THIOL_PROTEASE_CYS"/>
    <property type="match status" value="1"/>
</dbReference>
<evidence type="ECO:0000259" key="4">
    <source>
        <dbReference type="Pfam" id="PF00112"/>
    </source>
</evidence>
<dbReference type="EMBL" id="JQDR03015946">
    <property type="protein sequence ID" value="KAA0185909.1"/>
    <property type="molecule type" value="Genomic_DNA"/>
</dbReference>